<reference evidence="3" key="2">
    <citation type="submission" date="2014-05" db="EMBL/GenBank/DDBJ databases">
        <title>Draft genome sequence of Virgibacillus massiliensis Vm-5.</title>
        <authorList>
            <person name="Khelaifia S."/>
            <person name="Croce O."/>
            <person name="Lagier J.C."/>
            <person name="Raoult D."/>
        </authorList>
    </citation>
    <scope>NUCLEOTIDE SEQUENCE [LARGE SCALE GENOMIC DNA]</scope>
    <source>
        <strain evidence="3">Vm-5</strain>
    </source>
</reference>
<dbReference type="STRING" id="1462526.BN990_04206"/>
<dbReference type="AlphaFoldDB" id="A0A024QH41"/>
<name>A0A024QH41_9BACI</name>
<feature type="compositionally biased region" description="Basic and acidic residues" evidence="1">
    <location>
        <begin position="465"/>
        <end position="478"/>
    </location>
</feature>
<organism evidence="2 3">
    <name type="scientific">Virgibacillus massiliensis</name>
    <dbReference type="NCBI Taxonomy" id="1462526"/>
    <lineage>
        <taxon>Bacteria</taxon>
        <taxon>Bacillati</taxon>
        <taxon>Bacillota</taxon>
        <taxon>Bacilli</taxon>
        <taxon>Bacillales</taxon>
        <taxon>Bacillaceae</taxon>
        <taxon>Virgibacillus</taxon>
    </lineage>
</organism>
<feature type="region of interest" description="Disordered" evidence="1">
    <location>
        <begin position="17"/>
        <end position="58"/>
    </location>
</feature>
<gene>
    <name evidence="2" type="ORF">BN990_04206</name>
</gene>
<dbReference type="RefSeq" id="WP_038246702.1">
    <property type="nucleotide sequence ID" value="NZ_BNER01000008.1"/>
</dbReference>
<evidence type="ECO:0000313" key="2">
    <source>
        <dbReference type="EMBL" id="CDQ41829.1"/>
    </source>
</evidence>
<comment type="caution">
    <text evidence="2">The sequence shown here is derived from an EMBL/GenBank/DDBJ whole genome shotgun (WGS) entry which is preliminary data.</text>
</comment>
<feature type="region of interest" description="Disordered" evidence="1">
    <location>
        <begin position="447"/>
        <end position="487"/>
    </location>
</feature>
<accession>A0A024QH41</accession>
<dbReference type="EMBL" id="CCDP010000003">
    <property type="protein sequence ID" value="CDQ41829.1"/>
    <property type="molecule type" value="Genomic_DNA"/>
</dbReference>
<reference evidence="2 3" key="1">
    <citation type="submission" date="2014-03" db="EMBL/GenBank/DDBJ databases">
        <authorList>
            <person name="Urmite Genomes U."/>
        </authorList>
    </citation>
    <scope>NUCLEOTIDE SEQUENCE [LARGE SCALE GENOMIC DNA]</scope>
    <source>
        <strain evidence="2 3">Vm-5</strain>
    </source>
</reference>
<evidence type="ECO:0000256" key="1">
    <source>
        <dbReference type="SAM" id="MobiDB-lite"/>
    </source>
</evidence>
<keyword evidence="3" id="KW-1185">Reference proteome</keyword>
<evidence type="ECO:0000313" key="3">
    <source>
        <dbReference type="Proteomes" id="UP000028875"/>
    </source>
</evidence>
<feature type="compositionally biased region" description="Low complexity" evidence="1">
    <location>
        <begin position="19"/>
        <end position="29"/>
    </location>
</feature>
<protein>
    <recommendedName>
        <fullName evidence="4">Phage portal protein</fullName>
    </recommendedName>
</protein>
<evidence type="ECO:0008006" key="4">
    <source>
        <dbReference type="Google" id="ProtNLM"/>
    </source>
</evidence>
<proteinExistence type="predicted"/>
<dbReference type="Proteomes" id="UP000028875">
    <property type="component" value="Unassembled WGS sequence"/>
</dbReference>
<dbReference type="eggNOG" id="ENOG5033J9K">
    <property type="taxonomic scope" value="Bacteria"/>
</dbReference>
<sequence length="718" mass="80862">MSKLFYNLFNNIRFNNATSPSSSSGSRSSINRDPKTAKAKRVGYQISNSSGGGGGRDNFETHDVDLTTIANAIRKDGYLTQGVMKYEELIFKSGWNFKSKNEQALDYLKLRLEMMEVATGTPVESLFHGIARDIVWSSNCFIAKARAKNGAGLPPGVSLTPVPPSKEPVVGYFILPPQTISIARDENGTVTKYQQEVEGGGDAIEFNPEDIIHIATNVRSGSAFGDPWLAPVIEDIRLLRKVEENASLLLYKHIFPLLKYKVGENKDGFEATDEEIEQVQATVDGMTEDSIFVIPERHNVEAVNVDAIDGRPYLDYFENRVFAGMGLSQVDFGRGNTANRNTADAMTGQKADRVKGWQKVLQTAIDKFIIDELLIEGGYDPLVNPDFNVDFVFNEIEQERLIAKENHEIHKFLSDIQTWEETRANMGQEPTADESRLRYQMIGATDSDPAANATQNKNQPQNQHGKKDGPKRATEFTKDTMNGITNESETNFKRSLIDSLWETEETLNQAFNHMKASVLEQIETKIQRLTFPLEESSNLFSFNRLERDRFQNEFQKQTIYLFNKGVDEAHSKIKGVGKINESLAHNTIKTEIEEQLDRIETRISSITQSNLDKFESEKDVMSSVASAFEAVRSSVKSNAKTLLAKSYNYGYSLVLMQEDEEYASVYYEGDCKACQRKNKEPIPLKQLSSLDEVAIFYKIPPWHPNCECEVTKFKGGEM</sequence>
<dbReference type="OrthoDB" id="2974121at2"/>
<feature type="compositionally biased region" description="Polar residues" evidence="1">
    <location>
        <begin position="452"/>
        <end position="463"/>
    </location>
</feature>